<dbReference type="Gene3D" id="2.170.130.10">
    <property type="entry name" value="TonB-dependent receptor, plug domain"/>
    <property type="match status" value="1"/>
</dbReference>
<accession>A0ABQ1SUE8</accession>
<evidence type="ECO:0000256" key="1">
    <source>
        <dbReference type="SAM" id="SignalP"/>
    </source>
</evidence>
<keyword evidence="1" id="KW-0732">Signal</keyword>
<sequence>MKFFITVLILMAFCANVYSQNNTKITLKCGVTPMGQMPLWIMVFRNKTFVLKKEYTKAINPNTIEAINVTKNDAEAAIYGIRGAYGVVTIRIMKKFARGEFKRLKPYLEKL</sequence>
<evidence type="ECO:0000313" key="3">
    <source>
        <dbReference type="Proteomes" id="UP000622648"/>
    </source>
</evidence>
<dbReference type="Proteomes" id="UP000622648">
    <property type="component" value="Unassembled WGS sequence"/>
</dbReference>
<comment type="caution">
    <text evidence="2">The sequence shown here is derived from an EMBL/GenBank/DDBJ whole genome shotgun (WGS) entry which is preliminary data.</text>
</comment>
<organism evidence="2 3">
    <name type="scientific">Pedobacter psychrotolerans</name>
    <dbReference type="NCBI Taxonomy" id="1843235"/>
    <lineage>
        <taxon>Bacteria</taxon>
        <taxon>Pseudomonadati</taxon>
        <taxon>Bacteroidota</taxon>
        <taxon>Sphingobacteriia</taxon>
        <taxon>Sphingobacteriales</taxon>
        <taxon>Sphingobacteriaceae</taxon>
        <taxon>Pedobacter</taxon>
    </lineage>
</organism>
<keyword evidence="3" id="KW-1185">Reference proteome</keyword>
<dbReference type="RefSeq" id="WP_132533800.1">
    <property type="nucleotide sequence ID" value="NZ_BMJO01000005.1"/>
</dbReference>
<feature type="signal peptide" evidence="1">
    <location>
        <begin position="1"/>
        <end position="19"/>
    </location>
</feature>
<evidence type="ECO:0008006" key="4">
    <source>
        <dbReference type="Google" id="ProtNLM"/>
    </source>
</evidence>
<reference evidence="3" key="1">
    <citation type="journal article" date="2019" name="Int. J. Syst. Evol. Microbiol.">
        <title>The Global Catalogue of Microorganisms (GCM) 10K type strain sequencing project: providing services to taxonomists for standard genome sequencing and annotation.</title>
        <authorList>
            <consortium name="The Broad Institute Genomics Platform"/>
            <consortium name="The Broad Institute Genome Sequencing Center for Infectious Disease"/>
            <person name="Wu L."/>
            <person name="Ma J."/>
        </authorList>
    </citation>
    <scope>NUCLEOTIDE SEQUENCE [LARGE SCALE GENOMIC DNA]</scope>
    <source>
        <strain evidence="3">CGMCC 1.15644</strain>
    </source>
</reference>
<dbReference type="EMBL" id="BMJO01000005">
    <property type="protein sequence ID" value="GGE62639.1"/>
    <property type="molecule type" value="Genomic_DNA"/>
</dbReference>
<name>A0ABQ1SUE8_9SPHI</name>
<gene>
    <name evidence="2" type="ORF">GCM10011413_31260</name>
</gene>
<feature type="chain" id="PRO_5047478298" description="TonB-dependent SusC/RagA subfamily outer membrane receptor" evidence="1">
    <location>
        <begin position="20"/>
        <end position="111"/>
    </location>
</feature>
<evidence type="ECO:0000313" key="2">
    <source>
        <dbReference type="EMBL" id="GGE62639.1"/>
    </source>
</evidence>
<protein>
    <recommendedName>
        <fullName evidence="4">TonB-dependent SusC/RagA subfamily outer membrane receptor</fullName>
    </recommendedName>
</protein>
<dbReference type="InterPro" id="IPR037066">
    <property type="entry name" value="Plug_dom_sf"/>
</dbReference>
<proteinExistence type="predicted"/>